<dbReference type="PANTHER" id="PTHR46457:SF1">
    <property type="entry name" value="DNA REPAIR PROTEIN RAD51 HOMOLOG 4"/>
    <property type="match status" value="1"/>
</dbReference>
<reference evidence="4 5" key="1">
    <citation type="journal article" date="2021" name="Environ. Microbiol.">
        <title>Gene family expansions and transcriptome signatures uncover fungal adaptations to wood decay.</title>
        <authorList>
            <person name="Hage H."/>
            <person name="Miyauchi S."/>
            <person name="Viragh M."/>
            <person name="Drula E."/>
            <person name="Min B."/>
            <person name="Chaduli D."/>
            <person name="Navarro D."/>
            <person name="Favel A."/>
            <person name="Norest M."/>
            <person name="Lesage-Meessen L."/>
            <person name="Balint B."/>
            <person name="Merenyi Z."/>
            <person name="de Eugenio L."/>
            <person name="Morin E."/>
            <person name="Martinez A.T."/>
            <person name="Baldrian P."/>
            <person name="Stursova M."/>
            <person name="Martinez M.J."/>
            <person name="Novotny C."/>
            <person name="Magnuson J.K."/>
            <person name="Spatafora J.W."/>
            <person name="Maurice S."/>
            <person name="Pangilinan J."/>
            <person name="Andreopoulos W."/>
            <person name="LaButti K."/>
            <person name="Hundley H."/>
            <person name="Na H."/>
            <person name="Kuo A."/>
            <person name="Barry K."/>
            <person name="Lipzen A."/>
            <person name="Henrissat B."/>
            <person name="Riley R."/>
            <person name="Ahrendt S."/>
            <person name="Nagy L.G."/>
            <person name="Grigoriev I.V."/>
            <person name="Martin F."/>
            <person name="Rosso M.N."/>
        </authorList>
    </citation>
    <scope>NUCLEOTIDE SEQUENCE [LARGE SCALE GENOMIC DNA]</scope>
    <source>
        <strain evidence="4 5">CIRM-BRFM 1785</strain>
    </source>
</reference>
<evidence type="ECO:0000256" key="2">
    <source>
        <dbReference type="ARBA" id="ARBA00023242"/>
    </source>
</evidence>
<dbReference type="InterPro" id="IPR027417">
    <property type="entry name" value="P-loop_NTPase"/>
</dbReference>
<keyword evidence="4" id="KW-0378">Hydrolase</keyword>
<accession>A0ABQ8KJN9</accession>
<dbReference type="Gene3D" id="3.40.50.300">
    <property type="entry name" value="P-loop containing nucleotide triphosphate hydrolases"/>
    <property type="match status" value="1"/>
</dbReference>
<proteinExistence type="predicted"/>
<protein>
    <submittedName>
        <fullName evidence="4">P-loop containing nucleoside triphosphate hydrolase protein</fullName>
    </submittedName>
</protein>
<dbReference type="RefSeq" id="XP_047780221.1">
    <property type="nucleotide sequence ID" value="XM_047925634.1"/>
</dbReference>
<dbReference type="Proteomes" id="UP000814176">
    <property type="component" value="Unassembled WGS sequence"/>
</dbReference>
<dbReference type="PANTHER" id="PTHR46457">
    <property type="entry name" value="DNA REPAIR PROTEIN RAD51 HOMOLOG 4"/>
    <property type="match status" value="1"/>
</dbReference>
<feature type="domain" description="RecA family profile 1" evidence="3">
    <location>
        <begin position="85"/>
        <end position="258"/>
    </location>
</feature>
<keyword evidence="5" id="KW-1185">Reference proteome</keyword>
<dbReference type="Pfam" id="PF08423">
    <property type="entry name" value="Rad51"/>
    <property type="match status" value="1"/>
</dbReference>
<dbReference type="GeneID" id="72006366"/>
<dbReference type="InterPro" id="IPR013632">
    <property type="entry name" value="Rad51_C"/>
</dbReference>
<keyword evidence="2" id="KW-0539">Nucleus</keyword>
<name>A0ABQ8KJN9_9APHY</name>
<evidence type="ECO:0000256" key="1">
    <source>
        <dbReference type="ARBA" id="ARBA00004123"/>
    </source>
</evidence>
<dbReference type="InterPro" id="IPR003593">
    <property type="entry name" value="AAA+_ATPase"/>
</dbReference>
<sequence length="334" mass="36308">MRLQAISPSPPRALLDALAQLGIRTDTDLLFSADPIDIFRKLPSSTLSLHDFHSFVAQVSQQASAPAVCGDVLFEQEKRKEENDLYSDLTTGVRELDGLLGGLAPPRVIEVSGDRGSGKSSLALQVVLRHLSSDHNVGALWIDTTGDFSADSIPRLLESYEGHSPEAVSTTLERLQVALAFDIETAHDVLEMLRTTLSTHPDAPPVTRCVVIDTVTSLLGSLLSAVSSQGHAIMTTFMRQLQTLAESFSLTILVINTSTKCTPRNPDSVFATTDRKPALGPSFTFLTDTTLWLARRETAEDGGATHVAEVFRSRLVPSRTWCSFKIRHGILSDT</sequence>
<dbReference type="GO" id="GO:0016787">
    <property type="term" value="F:hydrolase activity"/>
    <property type="evidence" value="ECO:0007669"/>
    <property type="project" value="UniProtKB-KW"/>
</dbReference>
<comment type="caution">
    <text evidence="4">The sequence shown here is derived from an EMBL/GenBank/DDBJ whole genome shotgun (WGS) entry which is preliminary data.</text>
</comment>
<dbReference type="SUPFAM" id="SSF52540">
    <property type="entry name" value="P-loop containing nucleoside triphosphate hydrolases"/>
    <property type="match status" value="1"/>
</dbReference>
<dbReference type="InterPro" id="IPR051988">
    <property type="entry name" value="HRR_RAD51_Paralog"/>
</dbReference>
<comment type="subcellular location">
    <subcellularLocation>
        <location evidence="1">Nucleus</location>
    </subcellularLocation>
</comment>
<gene>
    <name evidence="4" type="ORF">C8Q71DRAFT_795817</name>
</gene>
<organism evidence="4 5">
    <name type="scientific">Rhodofomes roseus</name>
    <dbReference type="NCBI Taxonomy" id="34475"/>
    <lineage>
        <taxon>Eukaryota</taxon>
        <taxon>Fungi</taxon>
        <taxon>Dikarya</taxon>
        <taxon>Basidiomycota</taxon>
        <taxon>Agaricomycotina</taxon>
        <taxon>Agaricomycetes</taxon>
        <taxon>Polyporales</taxon>
        <taxon>Rhodofomes</taxon>
    </lineage>
</organism>
<evidence type="ECO:0000313" key="5">
    <source>
        <dbReference type="Proteomes" id="UP000814176"/>
    </source>
</evidence>
<dbReference type="SMART" id="SM00382">
    <property type="entry name" value="AAA"/>
    <property type="match status" value="1"/>
</dbReference>
<dbReference type="EMBL" id="JADCUA010000007">
    <property type="protein sequence ID" value="KAH9838306.1"/>
    <property type="molecule type" value="Genomic_DNA"/>
</dbReference>
<evidence type="ECO:0000259" key="3">
    <source>
        <dbReference type="PROSITE" id="PS50162"/>
    </source>
</evidence>
<dbReference type="InterPro" id="IPR020588">
    <property type="entry name" value="RecA_ATP-bd"/>
</dbReference>
<evidence type="ECO:0000313" key="4">
    <source>
        <dbReference type="EMBL" id="KAH9838306.1"/>
    </source>
</evidence>
<dbReference type="PROSITE" id="PS50162">
    <property type="entry name" value="RECA_2"/>
    <property type="match status" value="1"/>
</dbReference>